<dbReference type="PANTHER" id="PTHR43591:SF24">
    <property type="entry name" value="2-METHOXY-6-POLYPRENYL-1,4-BENZOQUINOL METHYLASE, MITOCHONDRIAL"/>
    <property type="match status" value="1"/>
</dbReference>
<gene>
    <name evidence="2" type="ORF">ACFFGN_18180</name>
</gene>
<dbReference type="CDD" id="cd02440">
    <property type="entry name" value="AdoMet_MTases"/>
    <property type="match status" value="1"/>
</dbReference>
<evidence type="ECO:0000313" key="3">
    <source>
        <dbReference type="Proteomes" id="UP001589890"/>
    </source>
</evidence>
<feature type="domain" description="Methyltransferase type 11" evidence="1">
    <location>
        <begin position="49"/>
        <end position="142"/>
    </location>
</feature>
<evidence type="ECO:0000259" key="1">
    <source>
        <dbReference type="Pfam" id="PF08241"/>
    </source>
</evidence>
<reference evidence="2 3" key="1">
    <citation type="submission" date="2024-09" db="EMBL/GenBank/DDBJ databases">
        <authorList>
            <person name="Sun Q."/>
            <person name="Mori K."/>
        </authorList>
    </citation>
    <scope>NUCLEOTIDE SEQUENCE [LARGE SCALE GENOMIC DNA]</scope>
    <source>
        <strain evidence="2 3">CGMCC 1.15906</strain>
    </source>
</reference>
<dbReference type="PANTHER" id="PTHR43591">
    <property type="entry name" value="METHYLTRANSFERASE"/>
    <property type="match status" value="1"/>
</dbReference>
<dbReference type="EMBL" id="JBHLTC010000020">
    <property type="protein sequence ID" value="MFC0626013.1"/>
    <property type="molecule type" value="Genomic_DNA"/>
</dbReference>
<accession>A0ABV6QPC2</accession>
<dbReference type="EC" id="2.1.1.-" evidence="2"/>
<proteinExistence type="predicted"/>
<name>A0ABV6QPC2_9ACTN</name>
<evidence type="ECO:0000313" key="2">
    <source>
        <dbReference type="EMBL" id="MFC0626013.1"/>
    </source>
</evidence>
<dbReference type="RefSeq" id="WP_380049107.1">
    <property type="nucleotide sequence ID" value="NZ_JBHLTC010000020.1"/>
</dbReference>
<keyword evidence="2" id="KW-0808">Transferase</keyword>
<dbReference type="Proteomes" id="UP001589890">
    <property type="component" value="Unassembled WGS sequence"/>
</dbReference>
<dbReference type="Gene3D" id="3.40.50.150">
    <property type="entry name" value="Vaccinia Virus protein VP39"/>
    <property type="match status" value="1"/>
</dbReference>
<comment type="caution">
    <text evidence="2">The sequence shown here is derived from an EMBL/GenBank/DDBJ whole genome shotgun (WGS) entry which is preliminary data.</text>
</comment>
<protein>
    <submittedName>
        <fullName evidence="2">Class I SAM-dependent methyltransferase</fullName>
        <ecNumber evidence="2">2.1.1.-</ecNumber>
    </submittedName>
</protein>
<dbReference type="InterPro" id="IPR029063">
    <property type="entry name" value="SAM-dependent_MTases_sf"/>
</dbReference>
<sequence length="268" mass="28644">MQGGEFAAVKAKQQQTWSSGNYAVIGTMLQLTGENLCEAVDVVAGERVLDVAAGNGNASLAAARRGGQVTSTDYVPSLLEQGRARAEAEGLPMTFETADAEALPYEDESFDLVLSTFGVMFTPDQARAAAELTRVCRGGGRIGMTAWTPGGFIGQVFKIVGSFVAPPAGVASPLRWGDVDAVTDLFKGQGSVRVDTLDYVFRSRSAREWVDMMREYYGPIHKAFGALEPTRQAEFEAALIELAEGMSTTGDGQLRVPSAYLQVVVTRD</sequence>
<dbReference type="GO" id="GO:0008168">
    <property type="term" value="F:methyltransferase activity"/>
    <property type="evidence" value="ECO:0007669"/>
    <property type="project" value="UniProtKB-KW"/>
</dbReference>
<dbReference type="GO" id="GO:0032259">
    <property type="term" value="P:methylation"/>
    <property type="evidence" value="ECO:0007669"/>
    <property type="project" value="UniProtKB-KW"/>
</dbReference>
<dbReference type="SUPFAM" id="SSF53335">
    <property type="entry name" value="S-adenosyl-L-methionine-dependent methyltransferases"/>
    <property type="match status" value="1"/>
</dbReference>
<dbReference type="InterPro" id="IPR013216">
    <property type="entry name" value="Methyltransf_11"/>
</dbReference>
<organism evidence="2 3">
    <name type="scientific">Kribbella deserti</name>
    <dbReference type="NCBI Taxonomy" id="1926257"/>
    <lineage>
        <taxon>Bacteria</taxon>
        <taxon>Bacillati</taxon>
        <taxon>Actinomycetota</taxon>
        <taxon>Actinomycetes</taxon>
        <taxon>Propionibacteriales</taxon>
        <taxon>Kribbellaceae</taxon>
        <taxon>Kribbella</taxon>
    </lineage>
</organism>
<keyword evidence="3" id="KW-1185">Reference proteome</keyword>
<keyword evidence="2" id="KW-0489">Methyltransferase</keyword>
<dbReference type="Pfam" id="PF08241">
    <property type="entry name" value="Methyltransf_11"/>
    <property type="match status" value="1"/>
</dbReference>